<evidence type="ECO:0000313" key="2">
    <source>
        <dbReference type="EMBL" id="SDW81863.1"/>
    </source>
</evidence>
<dbReference type="RefSeq" id="WP_091738842.1">
    <property type="nucleotide sequence ID" value="NZ_FNNQ01000006.1"/>
</dbReference>
<sequence>MTSSKLFIDYFMQYVKTRLQYRSDFLVQMVTDIMFQAVNLVFILVVFSHTTQLSSWSREEVIFIYGYFLVPFSIFAAFFNLWEFNERYIIKGELDRVLTRPVHSLFQVMMETMTPESLSGAVTGLAVMGWAAWEMELDFYWYDPLFFILFILGGAAVYGGLYIMLTSISLFSDSKTDIQPIMYNIGNYGRYPIDIYNKVIQIVLTWLMPFAFVGFYPASFLLHDERWLTFAMFTPVMGLIWFSLGVLVWNLGIKNYRGAGS</sequence>
<feature type="transmembrane region" description="Helical" evidence="1">
    <location>
        <begin position="230"/>
        <end position="251"/>
    </location>
</feature>
<feature type="transmembrane region" description="Helical" evidence="1">
    <location>
        <begin position="199"/>
        <end position="218"/>
    </location>
</feature>
<dbReference type="PANTHER" id="PTHR36833:SF1">
    <property type="entry name" value="INTEGRAL MEMBRANE TRANSPORT PROTEIN"/>
    <property type="match status" value="1"/>
</dbReference>
<gene>
    <name evidence="2" type="ORF">SAMN05444487_106183</name>
</gene>
<dbReference type="OrthoDB" id="9800610at2"/>
<dbReference type="EMBL" id="FNNQ01000006">
    <property type="protein sequence ID" value="SDW81863.1"/>
    <property type="molecule type" value="Genomic_DNA"/>
</dbReference>
<dbReference type="InterPro" id="IPR010390">
    <property type="entry name" value="ABC-2_transporter-like"/>
</dbReference>
<feature type="transmembrane region" description="Helical" evidence="1">
    <location>
        <begin position="25"/>
        <end position="50"/>
    </location>
</feature>
<keyword evidence="1" id="KW-0812">Transmembrane</keyword>
<organism evidence="2 3">
    <name type="scientific">Marininema mesophilum</name>
    <dbReference type="NCBI Taxonomy" id="1048340"/>
    <lineage>
        <taxon>Bacteria</taxon>
        <taxon>Bacillati</taxon>
        <taxon>Bacillota</taxon>
        <taxon>Bacilli</taxon>
        <taxon>Bacillales</taxon>
        <taxon>Thermoactinomycetaceae</taxon>
        <taxon>Marininema</taxon>
    </lineage>
</organism>
<feature type="transmembrane region" description="Helical" evidence="1">
    <location>
        <begin position="145"/>
        <end position="165"/>
    </location>
</feature>
<evidence type="ECO:0000256" key="1">
    <source>
        <dbReference type="SAM" id="Phobius"/>
    </source>
</evidence>
<keyword evidence="1" id="KW-0472">Membrane</keyword>
<accession>A0A1H2WMH5</accession>
<dbReference type="AlphaFoldDB" id="A0A1H2WMH5"/>
<keyword evidence="3" id="KW-1185">Reference proteome</keyword>
<name>A0A1H2WMH5_9BACL</name>
<evidence type="ECO:0000313" key="3">
    <source>
        <dbReference type="Proteomes" id="UP000198534"/>
    </source>
</evidence>
<reference evidence="2 3" key="1">
    <citation type="submission" date="2016-10" db="EMBL/GenBank/DDBJ databases">
        <authorList>
            <person name="de Groot N.N."/>
        </authorList>
    </citation>
    <scope>NUCLEOTIDE SEQUENCE [LARGE SCALE GENOMIC DNA]</scope>
    <source>
        <strain evidence="2 3">DSM 45610</strain>
    </source>
</reference>
<keyword evidence="1" id="KW-1133">Transmembrane helix</keyword>
<protein>
    <submittedName>
        <fullName evidence="2">ABC-2 type transport system permease protein</fullName>
    </submittedName>
</protein>
<dbReference type="PANTHER" id="PTHR36833">
    <property type="entry name" value="SLR0610 PROTEIN-RELATED"/>
    <property type="match status" value="1"/>
</dbReference>
<feature type="transmembrane region" description="Helical" evidence="1">
    <location>
        <begin position="117"/>
        <end position="133"/>
    </location>
</feature>
<dbReference type="STRING" id="1048340.SAMN05444487_106183"/>
<dbReference type="Proteomes" id="UP000198534">
    <property type="component" value="Unassembled WGS sequence"/>
</dbReference>
<feature type="transmembrane region" description="Helical" evidence="1">
    <location>
        <begin position="62"/>
        <end position="82"/>
    </location>
</feature>
<dbReference type="Pfam" id="PF06182">
    <property type="entry name" value="ABC2_membrane_6"/>
    <property type="match status" value="1"/>
</dbReference>
<proteinExistence type="predicted"/>